<keyword evidence="1" id="KW-0472">Membrane</keyword>
<sequence length="158" mass="18253">MKNLQQLVQWTRIGLVSAFLLVVIVELALGGLAISGEYSILSIPKSLNISMWKNVLGLSLIIVEIVISEMMYKKKLEYVALFESLEDKLKYFKKAFSFKMLFGALIGIVSLLAYSLTENMIWFLPWIMVLYTLSKSFPFKWTLVHAMQIENEEDRELF</sequence>
<gene>
    <name evidence="2" type="ORF">ALGA_4393</name>
</gene>
<feature type="transmembrane region" description="Helical" evidence="1">
    <location>
        <begin position="54"/>
        <end position="72"/>
    </location>
</feature>
<feature type="transmembrane region" description="Helical" evidence="1">
    <location>
        <begin position="120"/>
        <end position="137"/>
    </location>
</feature>
<feature type="transmembrane region" description="Helical" evidence="1">
    <location>
        <begin position="12"/>
        <end position="34"/>
    </location>
</feature>
<proteinExistence type="predicted"/>
<evidence type="ECO:0000313" key="2">
    <source>
        <dbReference type="EMBL" id="BAX82683.1"/>
    </source>
</evidence>
<evidence type="ECO:0000313" key="3">
    <source>
        <dbReference type="Proteomes" id="UP000218267"/>
    </source>
</evidence>
<keyword evidence="1" id="KW-0812">Transmembrane</keyword>
<reference evidence="2 3" key="1">
    <citation type="journal article" date="2018" name="Mar. Genomics">
        <title>Complete genome sequence of Marinifilaceae bacterium strain SPP2, isolated from the Antarctic marine sediment.</title>
        <authorList>
            <person name="Watanabe M."/>
            <person name="Kojima H."/>
            <person name="Fukui M."/>
        </authorList>
    </citation>
    <scope>NUCLEOTIDE SEQUENCE [LARGE SCALE GENOMIC DNA]</scope>
    <source>
        <strain evidence="2 3">SPP2</strain>
    </source>
</reference>
<feature type="transmembrane region" description="Helical" evidence="1">
    <location>
        <begin position="96"/>
        <end position="114"/>
    </location>
</feature>
<organism evidence="2 3">
    <name type="scientific">Labilibaculum antarcticum</name>
    <dbReference type="NCBI Taxonomy" id="1717717"/>
    <lineage>
        <taxon>Bacteria</taxon>
        <taxon>Pseudomonadati</taxon>
        <taxon>Bacteroidota</taxon>
        <taxon>Bacteroidia</taxon>
        <taxon>Marinilabiliales</taxon>
        <taxon>Marinifilaceae</taxon>
        <taxon>Labilibaculum</taxon>
    </lineage>
</organism>
<evidence type="ECO:0000256" key="1">
    <source>
        <dbReference type="SAM" id="Phobius"/>
    </source>
</evidence>
<dbReference type="OrthoDB" id="1119045at2"/>
<dbReference type="EMBL" id="AP018042">
    <property type="protein sequence ID" value="BAX82683.1"/>
    <property type="molecule type" value="Genomic_DNA"/>
</dbReference>
<reference evidence="3" key="2">
    <citation type="journal article" date="2020" name="Antonie Van Leeuwenhoek">
        <title>Labilibaculum antarcticum sp. nov., a novel facultative anaerobic, psychrotorelant bacterium isolated from marine sediment of Antarctica.</title>
        <authorList>
            <person name="Watanabe M."/>
            <person name="Kojima H."/>
            <person name="Fukui M."/>
        </authorList>
    </citation>
    <scope>NUCLEOTIDE SEQUENCE [LARGE SCALE GENOMIC DNA]</scope>
    <source>
        <strain evidence="3">SPP2</strain>
    </source>
</reference>
<protein>
    <submittedName>
        <fullName evidence="2">Uncharacterized protein</fullName>
    </submittedName>
</protein>
<keyword evidence="3" id="KW-1185">Reference proteome</keyword>
<dbReference type="Proteomes" id="UP000218267">
    <property type="component" value="Chromosome"/>
</dbReference>
<name>A0A1Y1CRR7_9BACT</name>
<keyword evidence="1" id="KW-1133">Transmembrane helix</keyword>
<dbReference type="KEGG" id="mbas:ALGA_4393"/>
<dbReference type="AlphaFoldDB" id="A0A1Y1CRR7"/>
<dbReference type="RefSeq" id="WP_096433204.1">
    <property type="nucleotide sequence ID" value="NZ_AP018042.1"/>
</dbReference>
<accession>A0A1Y1CRR7</accession>